<sequence length="150" mass="16984">MPSGTVATACSRSRQNNNRGKAYNTTGFPVQEARTAGSSAALRFRLTLSLHNCMYNRYVVCTYAMIVAGGKRRVQLTATPWTSRRDVLRLFQPVSWQAADFASEHFRPSLSVRCDGGCDLRFWRVRGHGERYRYSATRRRVALLGQPHDP</sequence>
<dbReference type="AlphaFoldDB" id="A0AAN6TFM4"/>
<evidence type="ECO:0000313" key="2">
    <source>
        <dbReference type="EMBL" id="KAK4113594.1"/>
    </source>
</evidence>
<evidence type="ECO:0000313" key="3">
    <source>
        <dbReference type="Proteomes" id="UP001302812"/>
    </source>
</evidence>
<reference evidence="2" key="2">
    <citation type="submission" date="2023-05" db="EMBL/GenBank/DDBJ databases">
        <authorList>
            <consortium name="Lawrence Berkeley National Laboratory"/>
            <person name="Steindorff A."/>
            <person name="Hensen N."/>
            <person name="Bonometti L."/>
            <person name="Westerberg I."/>
            <person name="Brannstrom I.O."/>
            <person name="Guillou S."/>
            <person name="Cros-Aarteil S."/>
            <person name="Calhoun S."/>
            <person name="Haridas S."/>
            <person name="Kuo A."/>
            <person name="Mondo S."/>
            <person name="Pangilinan J."/>
            <person name="Riley R."/>
            <person name="Labutti K."/>
            <person name="Andreopoulos B."/>
            <person name="Lipzen A."/>
            <person name="Chen C."/>
            <person name="Yanf M."/>
            <person name="Daum C."/>
            <person name="Ng V."/>
            <person name="Clum A."/>
            <person name="Ohm R."/>
            <person name="Martin F."/>
            <person name="Silar P."/>
            <person name="Natvig D."/>
            <person name="Lalanne C."/>
            <person name="Gautier V."/>
            <person name="Ament-Velasquez S.L."/>
            <person name="Kruys A."/>
            <person name="Hutchinson M.I."/>
            <person name="Powell A.J."/>
            <person name="Barry K."/>
            <person name="Miller A.N."/>
            <person name="Grigoriev I.V."/>
            <person name="Debuchy R."/>
            <person name="Gladieux P."/>
            <person name="Thoren M.H."/>
            <person name="Johannesson H."/>
        </authorList>
    </citation>
    <scope>NUCLEOTIDE SEQUENCE</scope>
    <source>
        <strain evidence="2">CBS 508.74</strain>
    </source>
</reference>
<dbReference type="GeneID" id="89934492"/>
<dbReference type="EMBL" id="MU853339">
    <property type="protein sequence ID" value="KAK4113594.1"/>
    <property type="molecule type" value="Genomic_DNA"/>
</dbReference>
<comment type="caution">
    <text evidence="2">The sequence shown here is derived from an EMBL/GenBank/DDBJ whole genome shotgun (WGS) entry which is preliminary data.</text>
</comment>
<evidence type="ECO:0000256" key="1">
    <source>
        <dbReference type="SAM" id="MobiDB-lite"/>
    </source>
</evidence>
<protein>
    <submittedName>
        <fullName evidence="2">Uncharacterized protein</fullName>
    </submittedName>
</protein>
<organism evidence="2 3">
    <name type="scientific">Canariomyces notabilis</name>
    <dbReference type="NCBI Taxonomy" id="2074819"/>
    <lineage>
        <taxon>Eukaryota</taxon>
        <taxon>Fungi</taxon>
        <taxon>Dikarya</taxon>
        <taxon>Ascomycota</taxon>
        <taxon>Pezizomycotina</taxon>
        <taxon>Sordariomycetes</taxon>
        <taxon>Sordariomycetidae</taxon>
        <taxon>Sordariales</taxon>
        <taxon>Chaetomiaceae</taxon>
        <taxon>Canariomyces</taxon>
    </lineage>
</organism>
<dbReference type="RefSeq" id="XP_064671164.1">
    <property type="nucleotide sequence ID" value="XM_064810367.1"/>
</dbReference>
<accession>A0AAN6TFM4</accession>
<gene>
    <name evidence="2" type="ORF">N656DRAFT_630993</name>
</gene>
<name>A0AAN6TFM4_9PEZI</name>
<proteinExistence type="predicted"/>
<reference evidence="2" key="1">
    <citation type="journal article" date="2023" name="Mol. Phylogenet. Evol.">
        <title>Genome-scale phylogeny and comparative genomics of the fungal order Sordariales.</title>
        <authorList>
            <person name="Hensen N."/>
            <person name="Bonometti L."/>
            <person name="Westerberg I."/>
            <person name="Brannstrom I.O."/>
            <person name="Guillou S."/>
            <person name="Cros-Aarteil S."/>
            <person name="Calhoun S."/>
            <person name="Haridas S."/>
            <person name="Kuo A."/>
            <person name="Mondo S."/>
            <person name="Pangilinan J."/>
            <person name="Riley R."/>
            <person name="LaButti K."/>
            <person name="Andreopoulos B."/>
            <person name="Lipzen A."/>
            <person name="Chen C."/>
            <person name="Yan M."/>
            <person name="Daum C."/>
            <person name="Ng V."/>
            <person name="Clum A."/>
            <person name="Steindorff A."/>
            <person name="Ohm R.A."/>
            <person name="Martin F."/>
            <person name="Silar P."/>
            <person name="Natvig D.O."/>
            <person name="Lalanne C."/>
            <person name="Gautier V."/>
            <person name="Ament-Velasquez S.L."/>
            <person name="Kruys A."/>
            <person name="Hutchinson M.I."/>
            <person name="Powell A.J."/>
            <person name="Barry K."/>
            <person name="Miller A.N."/>
            <person name="Grigoriev I.V."/>
            <person name="Debuchy R."/>
            <person name="Gladieux P."/>
            <person name="Hiltunen Thoren M."/>
            <person name="Johannesson H."/>
        </authorList>
    </citation>
    <scope>NUCLEOTIDE SEQUENCE</scope>
    <source>
        <strain evidence="2">CBS 508.74</strain>
    </source>
</reference>
<keyword evidence="3" id="KW-1185">Reference proteome</keyword>
<feature type="region of interest" description="Disordered" evidence="1">
    <location>
        <begin position="1"/>
        <end position="25"/>
    </location>
</feature>
<dbReference type="Proteomes" id="UP001302812">
    <property type="component" value="Unassembled WGS sequence"/>
</dbReference>